<evidence type="ECO:0000313" key="6">
    <source>
        <dbReference type="Proteomes" id="UP001234343"/>
    </source>
</evidence>
<accession>A0ABT7T150</accession>
<evidence type="ECO:0000259" key="4">
    <source>
        <dbReference type="PROSITE" id="PS51000"/>
    </source>
</evidence>
<dbReference type="SMART" id="SM00420">
    <property type="entry name" value="HTH_DEOR"/>
    <property type="match status" value="1"/>
</dbReference>
<dbReference type="PANTHER" id="PTHR30363">
    <property type="entry name" value="HTH-TYPE TRANSCRIPTIONAL REGULATOR SRLR-RELATED"/>
    <property type="match status" value="1"/>
</dbReference>
<evidence type="ECO:0000256" key="1">
    <source>
        <dbReference type="ARBA" id="ARBA00023015"/>
    </source>
</evidence>
<dbReference type="PROSITE" id="PS00894">
    <property type="entry name" value="HTH_DEOR_1"/>
    <property type="match status" value="1"/>
</dbReference>
<dbReference type="PANTHER" id="PTHR30363:SF44">
    <property type="entry name" value="AGA OPERON TRANSCRIPTIONAL REPRESSOR-RELATED"/>
    <property type="match status" value="1"/>
</dbReference>
<dbReference type="EMBL" id="JAUCBP010000013">
    <property type="protein sequence ID" value="MDM7862168.1"/>
    <property type="molecule type" value="Genomic_DNA"/>
</dbReference>
<dbReference type="InterPro" id="IPR037171">
    <property type="entry name" value="NagB/RpiA_transferase-like"/>
</dbReference>
<dbReference type="RefSeq" id="WP_289366950.1">
    <property type="nucleotide sequence ID" value="NZ_JAUCBP010000013.1"/>
</dbReference>
<dbReference type="Pfam" id="PF08220">
    <property type="entry name" value="HTH_DeoR"/>
    <property type="match status" value="1"/>
</dbReference>
<dbReference type="InterPro" id="IPR050313">
    <property type="entry name" value="Carb_Metab_HTH_regulators"/>
</dbReference>
<dbReference type="Pfam" id="PF00455">
    <property type="entry name" value="DeoRC"/>
    <property type="match status" value="1"/>
</dbReference>
<feature type="domain" description="HTH deoR-type" evidence="4">
    <location>
        <begin position="5"/>
        <end position="60"/>
    </location>
</feature>
<name>A0ABT7T150_9ALTE</name>
<evidence type="ECO:0000256" key="2">
    <source>
        <dbReference type="ARBA" id="ARBA00023125"/>
    </source>
</evidence>
<dbReference type="InterPro" id="IPR018356">
    <property type="entry name" value="Tscrpt_reg_HTH_DeoR_CS"/>
</dbReference>
<dbReference type="InterPro" id="IPR014036">
    <property type="entry name" value="DeoR-like_C"/>
</dbReference>
<evidence type="ECO:0000256" key="3">
    <source>
        <dbReference type="ARBA" id="ARBA00023163"/>
    </source>
</evidence>
<dbReference type="Gene3D" id="3.40.50.1360">
    <property type="match status" value="1"/>
</dbReference>
<dbReference type="SMART" id="SM01134">
    <property type="entry name" value="DeoRC"/>
    <property type="match status" value="1"/>
</dbReference>
<dbReference type="InterPro" id="IPR001034">
    <property type="entry name" value="DeoR_HTH"/>
</dbReference>
<comment type="caution">
    <text evidence="5">The sequence shown here is derived from an EMBL/GenBank/DDBJ whole genome shotgun (WGS) entry which is preliminary data.</text>
</comment>
<sequence length="255" mass="27921">MRTATQQRHQSILDLLAKHGEVQVDALSREFATSEVTIRKDLRLLEADNKLVRRFGGAVSLQPTKPQNESDKLSNRKLTIANQAAKLIKPGDRIVLDSGSTVLAMLPHLIERSDLIIMTNSLTVANQLTQSEHPPKVLCCGGTWDQQSQSFQGQMAEKMLAAYDFDLAFIGAAGLDSARGTTTFNELTNLSQVMAANSARVVIMAEANKLDRRIPNVELPWSSIDTLITDASMSSASVQQITQHGVEVVRAQPED</sequence>
<proteinExistence type="predicted"/>
<protein>
    <submittedName>
        <fullName evidence="5">DeoR family transcriptional regulator</fullName>
    </submittedName>
</protein>
<gene>
    <name evidence="5" type="ORF">QTP81_16300</name>
</gene>
<keyword evidence="1" id="KW-0805">Transcription regulation</keyword>
<keyword evidence="2" id="KW-0238">DNA-binding</keyword>
<keyword evidence="6" id="KW-1185">Reference proteome</keyword>
<reference evidence="5 6" key="1">
    <citation type="submission" date="2023-06" db="EMBL/GenBank/DDBJ databases">
        <title>Alteromonas sp. ASW11-36 isolated from intertidal sand.</title>
        <authorList>
            <person name="Li Y."/>
        </authorList>
    </citation>
    <scope>NUCLEOTIDE SEQUENCE [LARGE SCALE GENOMIC DNA]</scope>
    <source>
        <strain evidence="5 6">ASW11-36</strain>
    </source>
</reference>
<dbReference type="InterPro" id="IPR036390">
    <property type="entry name" value="WH_DNA-bd_sf"/>
</dbReference>
<dbReference type="Proteomes" id="UP001234343">
    <property type="component" value="Unassembled WGS sequence"/>
</dbReference>
<evidence type="ECO:0000313" key="5">
    <source>
        <dbReference type="EMBL" id="MDM7862168.1"/>
    </source>
</evidence>
<dbReference type="InterPro" id="IPR036388">
    <property type="entry name" value="WH-like_DNA-bd_sf"/>
</dbReference>
<organism evidence="5 6">
    <name type="scientific">Alteromonas arenosi</name>
    <dbReference type="NCBI Taxonomy" id="3055817"/>
    <lineage>
        <taxon>Bacteria</taxon>
        <taxon>Pseudomonadati</taxon>
        <taxon>Pseudomonadota</taxon>
        <taxon>Gammaproteobacteria</taxon>
        <taxon>Alteromonadales</taxon>
        <taxon>Alteromonadaceae</taxon>
        <taxon>Alteromonas/Salinimonas group</taxon>
        <taxon>Alteromonas</taxon>
    </lineage>
</organism>
<dbReference type="SUPFAM" id="SSF46785">
    <property type="entry name" value="Winged helix' DNA-binding domain"/>
    <property type="match status" value="1"/>
</dbReference>
<dbReference type="SUPFAM" id="SSF100950">
    <property type="entry name" value="NagB/RpiA/CoA transferase-like"/>
    <property type="match status" value="1"/>
</dbReference>
<keyword evidence="3" id="KW-0804">Transcription</keyword>
<dbReference type="PROSITE" id="PS51000">
    <property type="entry name" value="HTH_DEOR_2"/>
    <property type="match status" value="1"/>
</dbReference>
<dbReference type="Gene3D" id="1.10.10.10">
    <property type="entry name" value="Winged helix-like DNA-binding domain superfamily/Winged helix DNA-binding domain"/>
    <property type="match status" value="1"/>
</dbReference>